<keyword evidence="2" id="KW-1185">Reference proteome</keyword>
<evidence type="ECO:0000313" key="1">
    <source>
        <dbReference type="EMBL" id="KIM53979.1"/>
    </source>
</evidence>
<dbReference type="InParanoid" id="A0A0C3DC30"/>
<sequence>MIPTYRHTTSAENEWVPTNQRAVPLKLPTMPRAMPPTTSGMSVDPLEGDRQYICPIDQYIMALDPNHQPRSEEMLLRTVRARAPTSDFEKAWKLYTAAANRVVDRLKSKRAVADKPIHGDPSVKYYDIPDSKYVIRLWDGCMQQYGLYCFDLYDLSERTAVNLPHDYKICNAPPAMIGDMGTEVMSWEAAWGISAKEIRPGQERFAVPEGSHLALVRPGKPLFFFALPIRPRLFGGVRAVYAQPRN</sequence>
<dbReference type="Proteomes" id="UP000053989">
    <property type="component" value="Unassembled WGS sequence"/>
</dbReference>
<proteinExistence type="predicted"/>
<reference evidence="1 2" key="1">
    <citation type="submission" date="2014-04" db="EMBL/GenBank/DDBJ databases">
        <authorList>
            <consortium name="DOE Joint Genome Institute"/>
            <person name="Kuo A."/>
            <person name="Kohler A."/>
            <person name="Nagy L.G."/>
            <person name="Floudas D."/>
            <person name="Copeland A."/>
            <person name="Barry K.W."/>
            <person name="Cichocki N."/>
            <person name="Veneault-Fourrey C."/>
            <person name="LaButti K."/>
            <person name="Lindquist E.A."/>
            <person name="Lipzen A."/>
            <person name="Lundell T."/>
            <person name="Morin E."/>
            <person name="Murat C."/>
            <person name="Sun H."/>
            <person name="Tunlid A."/>
            <person name="Henrissat B."/>
            <person name="Grigoriev I.V."/>
            <person name="Hibbett D.S."/>
            <person name="Martin F."/>
            <person name="Nordberg H.P."/>
            <person name="Cantor M.N."/>
            <person name="Hua S.X."/>
        </authorList>
    </citation>
    <scope>NUCLEOTIDE SEQUENCE [LARGE SCALE GENOMIC DNA]</scope>
    <source>
        <strain evidence="1 2">Foug A</strain>
    </source>
</reference>
<dbReference type="EMBL" id="KN822165">
    <property type="protein sequence ID" value="KIM53979.1"/>
    <property type="molecule type" value="Genomic_DNA"/>
</dbReference>
<name>A0A0C3DC30_9AGAM</name>
<dbReference type="OrthoDB" id="2628807at2759"/>
<dbReference type="AlphaFoldDB" id="A0A0C3DC30"/>
<protein>
    <submittedName>
        <fullName evidence="1">Uncharacterized protein</fullName>
    </submittedName>
</protein>
<organism evidence="1 2">
    <name type="scientific">Scleroderma citrinum Foug A</name>
    <dbReference type="NCBI Taxonomy" id="1036808"/>
    <lineage>
        <taxon>Eukaryota</taxon>
        <taxon>Fungi</taxon>
        <taxon>Dikarya</taxon>
        <taxon>Basidiomycota</taxon>
        <taxon>Agaricomycotina</taxon>
        <taxon>Agaricomycetes</taxon>
        <taxon>Agaricomycetidae</taxon>
        <taxon>Boletales</taxon>
        <taxon>Sclerodermatineae</taxon>
        <taxon>Sclerodermataceae</taxon>
        <taxon>Scleroderma</taxon>
    </lineage>
</organism>
<reference evidence="2" key="2">
    <citation type="submission" date="2015-01" db="EMBL/GenBank/DDBJ databases">
        <title>Evolutionary Origins and Diversification of the Mycorrhizal Mutualists.</title>
        <authorList>
            <consortium name="DOE Joint Genome Institute"/>
            <consortium name="Mycorrhizal Genomics Consortium"/>
            <person name="Kohler A."/>
            <person name="Kuo A."/>
            <person name="Nagy L.G."/>
            <person name="Floudas D."/>
            <person name="Copeland A."/>
            <person name="Barry K.W."/>
            <person name="Cichocki N."/>
            <person name="Veneault-Fourrey C."/>
            <person name="LaButti K."/>
            <person name="Lindquist E.A."/>
            <person name="Lipzen A."/>
            <person name="Lundell T."/>
            <person name="Morin E."/>
            <person name="Murat C."/>
            <person name="Riley R."/>
            <person name="Ohm R."/>
            <person name="Sun H."/>
            <person name="Tunlid A."/>
            <person name="Henrissat B."/>
            <person name="Grigoriev I.V."/>
            <person name="Hibbett D.S."/>
            <person name="Martin F."/>
        </authorList>
    </citation>
    <scope>NUCLEOTIDE SEQUENCE [LARGE SCALE GENOMIC DNA]</scope>
    <source>
        <strain evidence="2">Foug A</strain>
    </source>
</reference>
<gene>
    <name evidence="1" type="ORF">SCLCIDRAFT_1222397</name>
</gene>
<evidence type="ECO:0000313" key="2">
    <source>
        <dbReference type="Proteomes" id="UP000053989"/>
    </source>
</evidence>
<dbReference type="HOGENOM" id="CLU_1129646_0_0_1"/>
<accession>A0A0C3DC30</accession>